<sequence length="739" mass="81285">MNPLHHLSDGVLFGAAYYYEYHRAEDRLGRRLEKDLDLMVEAGFSVIRVGESVWSTWEPENGRFDLDWLQPVLDGAHERGIKVVLGTPTYAVPMWLARLYPEINVVREDGAAMGWGARQEIDYTHPAFLFHAERVIRAVTTRYAGHPAVVGFQVDNEPGNEIFYNRQVFERFVDHLRGTYGTVERINEEWGLTYWSHRLSSWADLWTPSGNAQPQYALAWRRFQAQLTTDFIGWQADVVREYAREDQFVTTCISYERPTVQDDALTRELDVTAGNPYYRMRDHLTLPPNVETDQAWMTTGTWSLYATADRMYSSKQAPFLVTETNAQAIGGPWLNEPAYDGQWRQAAWALVSRGATMIEYWHWHTLPYGTETYWGGILPHSLEPGRVYRQIAELGAELRAAGPAVANLTPDADVALVWSNPSKWSLAEFPQLGGGAGPDPRGWHRVFDSFYRGAFDAGLQARLVHDAQLTGGSPEDAAREQPVLVAAGVTIADDDWLQWLERYAAAGGHLVLGIRTGYEDEEARARTERKPAHLSTAAGVFYDEFASIDAPLPVHGTGGFDVPAEALADAHATSWVDGLQVLDADPLVEYEHPHFGRWPAVTTRAHGAGRVTTVGTVPDPALARAVLDWAVRHSGAAVRTAVGAAAGADGATGADAPTTTSGAAASGGGPAWRPQAPSQTVTGARNPAGGRVRFVHSWSWEPSTFVLPGAVRDLVSGEELAAGAELVLGAWDVRVLLEA</sequence>
<feature type="region of interest" description="Disordered" evidence="8">
    <location>
        <begin position="648"/>
        <end position="687"/>
    </location>
</feature>
<keyword evidence="5 11" id="KW-0378">Hydrolase</keyword>
<dbReference type="SUPFAM" id="SSF51445">
    <property type="entry name" value="(Trans)glycosidases"/>
    <property type="match status" value="1"/>
</dbReference>
<keyword evidence="4" id="KW-0479">Metal-binding</keyword>
<dbReference type="Pfam" id="PF08532">
    <property type="entry name" value="Glyco_hydro_42M"/>
    <property type="match status" value="1"/>
</dbReference>
<dbReference type="PANTHER" id="PTHR36447">
    <property type="entry name" value="BETA-GALACTOSIDASE GANA"/>
    <property type="match status" value="1"/>
</dbReference>
<comment type="caution">
    <text evidence="11">The sequence shown here is derived from an EMBL/GenBank/DDBJ whole genome shotgun (WGS) entry which is preliminary data.</text>
</comment>
<evidence type="ECO:0000256" key="2">
    <source>
        <dbReference type="ARBA" id="ARBA00005940"/>
    </source>
</evidence>
<gene>
    <name evidence="11" type="ORF">ACH47X_19655</name>
</gene>
<feature type="domain" description="Glycoside hydrolase family 42 N-terminal" evidence="9">
    <location>
        <begin position="30"/>
        <end position="399"/>
    </location>
</feature>
<evidence type="ECO:0000256" key="7">
    <source>
        <dbReference type="ARBA" id="ARBA00023295"/>
    </source>
</evidence>
<dbReference type="RefSeq" id="WP_397406212.1">
    <property type="nucleotide sequence ID" value="NZ_JBIRYI010000012.1"/>
</dbReference>
<keyword evidence="12" id="KW-1185">Reference proteome</keyword>
<evidence type="ECO:0000256" key="8">
    <source>
        <dbReference type="SAM" id="MobiDB-lite"/>
    </source>
</evidence>
<keyword evidence="7 11" id="KW-0326">Glycosidase</keyword>
<evidence type="ECO:0000259" key="9">
    <source>
        <dbReference type="Pfam" id="PF02449"/>
    </source>
</evidence>
<dbReference type="EMBL" id="JBIRYI010000012">
    <property type="protein sequence ID" value="MFI2489135.1"/>
    <property type="molecule type" value="Genomic_DNA"/>
</dbReference>
<dbReference type="Gene3D" id="3.20.20.80">
    <property type="entry name" value="Glycosidases"/>
    <property type="match status" value="1"/>
</dbReference>
<comment type="catalytic activity">
    <reaction evidence="1">
        <text>Hydrolysis of terminal non-reducing beta-D-galactose residues in beta-D-galactosides.</text>
        <dbReference type="EC" id="3.2.1.23"/>
    </reaction>
</comment>
<comment type="similarity">
    <text evidence="2">Belongs to the glycosyl hydrolase 42 family.</text>
</comment>
<evidence type="ECO:0000313" key="12">
    <source>
        <dbReference type="Proteomes" id="UP001611580"/>
    </source>
</evidence>
<dbReference type="CDD" id="cd03143">
    <property type="entry name" value="A4_beta-galactosidase_middle_domain"/>
    <property type="match status" value="1"/>
</dbReference>
<evidence type="ECO:0000313" key="11">
    <source>
        <dbReference type="EMBL" id="MFI2489135.1"/>
    </source>
</evidence>
<accession>A0ABW7XPH3</accession>
<reference evidence="11 12" key="1">
    <citation type="submission" date="2024-10" db="EMBL/GenBank/DDBJ databases">
        <title>The Natural Products Discovery Center: Release of the First 8490 Sequenced Strains for Exploring Actinobacteria Biosynthetic Diversity.</title>
        <authorList>
            <person name="Kalkreuter E."/>
            <person name="Kautsar S.A."/>
            <person name="Yang D."/>
            <person name="Bader C.D."/>
            <person name="Teijaro C.N."/>
            <person name="Fluegel L."/>
            <person name="Davis C.M."/>
            <person name="Simpson J.R."/>
            <person name="Lauterbach L."/>
            <person name="Steele A.D."/>
            <person name="Gui C."/>
            <person name="Meng S."/>
            <person name="Li G."/>
            <person name="Viehrig K."/>
            <person name="Ye F."/>
            <person name="Su P."/>
            <person name="Kiefer A.F."/>
            <person name="Nichols A."/>
            <person name="Cepeda A.J."/>
            <person name="Yan W."/>
            <person name="Fan B."/>
            <person name="Jiang Y."/>
            <person name="Adhikari A."/>
            <person name="Zheng C.-J."/>
            <person name="Schuster L."/>
            <person name="Cowan T.M."/>
            <person name="Smanski M.J."/>
            <person name="Chevrette M.G."/>
            <person name="De Carvalho L.P.S."/>
            <person name="Shen B."/>
        </authorList>
    </citation>
    <scope>NUCLEOTIDE SEQUENCE [LARGE SCALE GENOMIC DNA]</scope>
    <source>
        <strain evidence="11 12">NPDC019481</strain>
    </source>
</reference>
<evidence type="ECO:0000256" key="1">
    <source>
        <dbReference type="ARBA" id="ARBA00001412"/>
    </source>
</evidence>
<evidence type="ECO:0000256" key="6">
    <source>
        <dbReference type="ARBA" id="ARBA00022833"/>
    </source>
</evidence>
<dbReference type="Proteomes" id="UP001611580">
    <property type="component" value="Unassembled WGS sequence"/>
</dbReference>
<dbReference type="InterPro" id="IPR029062">
    <property type="entry name" value="Class_I_gatase-like"/>
</dbReference>
<dbReference type="EC" id="3.2.1.23" evidence="3"/>
<evidence type="ECO:0000256" key="5">
    <source>
        <dbReference type="ARBA" id="ARBA00022801"/>
    </source>
</evidence>
<dbReference type="Gene3D" id="3.40.50.880">
    <property type="match status" value="1"/>
</dbReference>
<feature type="compositionally biased region" description="Low complexity" evidence="8">
    <location>
        <begin position="648"/>
        <end position="664"/>
    </location>
</feature>
<name>A0ABW7XPH3_9MICO</name>
<dbReference type="Pfam" id="PF02449">
    <property type="entry name" value="Glyco_hydro_42"/>
    <property type="match status" value="1"/>
</dbReference>
<evidence type="ECO:0000256" key="4">
    <source>
        <dbReference type="ARBA" id="ARBA00022723"/>
    </source>
</evidence>
<feature type="domain" description="Beta-galactosidase trimerisation" evidence="10">
    <location>
        <begin position="412"/>
        <end position="628"/>
    </location>
</feature>
<dbReference type="GO" id="GO:0004565">
    <property type="term" value="F:beta-galactosidase activity"/>
    <property type="evidence" value="ECO:0007669"/>
    <property type="project" value="UniProtKB-EC"/>
</dbReference>
<keyword evidence="6" id="KW-0862">Zinc</keyword>
<evidence type="ECO:0000259" key="10">
    <source>
        <dbReference type="Pfam" id="PF08532"/>
    </source>
</evidence>
<dbReference type="PANTHER" id="PTHR36447:SF2">
    <property type="entry name" value="BETA-GALACTOSIDASE YESZ"/>
    <property type="match status" value="1"/>
</dbReference>
<organism evidence="11 12">
    <name type="scientific">Promicromonospora kroppenstedtii</name>
    <dbReference type="NCBI Taxonomy" id="440482"/>
    <lineage>
        <taxon>Bacteria</taxon>
        <taxon>Bacillati</taxon>
        <taxon>Actinomycetota</taxon>
        <taxon>Actinomycetes</taxon>
        <taxon>Micrococcales</taxon>
        <taxon>Promicromonosporaceae</taxon>
        <taxon>Promicromonospora</taxon>
    </lineage>
</organism>
<dbReference type="InterPro" id="IPR017853">
    <property type="entry name" value="GH"/>
</dbReference>
<dbReference type="InterPro" id="IPR013529">
    <property type="entry name" value="Glyco_hydro_42_N"/>
</dbReference>
<dbReference type="InterPro" id="IPR003476">
    <property type="entry name" value="Glyco_hydro_42"/>
</dbReference>
<dbReference type="InterPro" id="IPR013738">
    <property type="entry name" value="Beta_galactosidase_Trimer"/>
</dbReference>
<dbReference type="SUPFAM" id="SSF52317">
    <property type="entry name" value="Class I glutamine amidotransferase-like"/>
    <property type="match status" value="1"/>
</dbReference>
<protein>
    <recommendedName>
        <fullName evidence="3">beta-galactosidase</fullName>
        <ecNumber evidence="3">3.2.1.23</ecNumber>
    </recommendedName>
</protein>
<proteinExistence type="inferred from homology"/>
<evidence type="ECO:0000256" key="3">
    <source>
        <dbReference type="ARBA" id="ARBA00012756"/>
    </source>
</evidence>